<dbReference type="OrthoDB" id="850243at2"/>
<dbReference type="Gene3D" id="3.10.20.10">
    <property type="match status" value="2"/>
</dbReference>
<gene>
    <name evidence="2" type="ORF">DC094_16270</name>
</gene>
<sequence>MPKLFMVYLGGKAPKANIELHDIQFVVGESIDDTFDTLKQNWFGTVQGLHLDSYCHIASADGYQISLSEQPATDGPHLYFVNIGGYQPESMAELHQFDLFVADTPVNAKQKALKSLLNNSELQHKDNLYDVDDCLSIRKIGQYYIHLNELFERQTKKLKPDWYGYRVIG</sequence>
<evidence type="ECO:0000313" key="3">
    <source>
        <dbReference type="Proteomes" id="UP000244906"/>
    </source>
</evidence>
<dbReference type="InterPro" id="IPR011440">
    <property type="entry name" value="DUF1543"/>
</dbReference>
<feature type="domain" description="DUF1543" evidence="1">
    <location>
        <begin position="90"/>
        <end position="136"/>
    </location>
</feature>
<proteinExistence type="predicted"/>
<dbReference type="EMBL" id="QDDL01000008">
    <property type="protein sequence ID" value="PVZ66263.1"/>
    <property type="molecule type" value="Genomic_DNA"/>
</dbReference>
<dbReference type="Proteomes" id="UP000244906">
    <property type="component" value="Unassembled WGS sequence"/>
</dbReference>
<name>A0A2V1GR60_9GAMM</name>
<feature type="domain" description="DUF1543" evidence="1">
    <location>
        <begin position="16"/>
        <end position="67"/>
    </location>
</feature>
<protein>
    <submittedName>
        <fullName evidence="2">DUF1543 domain-containing protein</fullName>
    </submittedName>
</protein>
<keyword evidence="3" id="KW-1185">Reference proteome</keyword>
<dbReference type="Pfam" id="PF07566">
    <property type="entry name" value="DUF1543"/>
    <property type="match status" value="2"/>
</dbReference>
<dbReference type="AlphaFoldDB" id="A0A2V1GR60"/>
<dbReference type="RefSeq" id="WP_116688183.1">
    <property type="nucleotide sequence ID" value="NZ_CAWNYD010000008.1"/>
</dbReference>
<accession>A0A2V1GR60</accession>
<evidence type="ECO:0000313" key="2">
    <source>
        <dbReference type="EMBL" id="PVZ66263.1"/>
    </source>
</evidence>
<reference evidence="2 3" key="1">
    <citation type="submission" date="2018-04" db="EMBL/GenBank/DDBJ databases">
        <title>Thalassorhabdus spongiae gen. nov., sp. nov., isolated from a marine sponge in South-West Iceland.</title>
        <authorList>
            <person name="Knobloch S."/>
            <person name="Daussin A."/>
            <person name="Johannsson R."/>
            <person name="Marteinsson V.T."/>
        </authorList>
    </citation>
    <scope>NUCLEOTIDE SEQUENCE [LARGE SCALE GENOMIC DNA]</scope>
    <source>
        <strain evidence="2 3">Hp12</strain>
    </source>
</reference>
<organism evidence="2 3">
    <name type="scientific">Pelagibaculum spongiae</name>
    <dbReference type="NCBI Taxonomy" id="2080658"/>
    <lineage>
        <taxon>Bacteria</taxon>
        <taxon>Pseudomonadati</taxon>
        <taxon>Pseudomonadota</taxon>
        <taxon>Gammaproteobacteria</taxon>
        <taxon>Oceanospirillales</taxon>
        <taxon>Pelagibaculum</taxon>
    </lineage>
</organism>
<evidence type="ECO:0000259" key="1">
    <source>
        <dbReference type="Pfam" id="PF07566"/>
    </source>
</evidence>
<comment type="caution">
    <text evidence="2">The sequence shown here is derived from an EMBL/GenBank/DDBJ whole genome shotgun (WGS) entry which is preliminary data.</text>
</comment>